<evidence type="ECO:0000256" key="7">
    <source>
        <dbReference type="SAM" id="Coils"/>
    </source>
</evidence>
<evidence type="ECO:0000256" key="1">
    <source>
        <dbReference type="ARBA" id="ARBA00001947"/>
    </source>
</evidence>
<dbReference type="OrthoDB" id="6475849at2759"/>
<evidence type="ECO:0000256" key="4">
    <source>
        <dbReference type="ARBA" id="ARBA00022801"/>
    </source>
</evidence>
<comment type="caution">
    <text evidence="11">The sequence shown here is derived from an EMBL/GenBank/DDBJ whole genome shotgun (WGS) entry which is preliminary data.</text>
</comment>
<dbReference type="AlphaFoldDB" id="A0A814EJ93"/>
<evidence type="ECO:0000256" key="6">
    <source>
        <dbReference type="ARBA" id="ARBA00023049"/>
    </source>
</evidence>
<organism evidence="11 12">
    <name type="scientific">Brachionus calyciflorus</name>
    <dbReference type="NCBI Taxonomy" id="104777"/>
    <lineage>
        <taxon>Eukaryota</taxon>
        <taxon>Metazoa</taxon>
        <taxon>Spiralia</taxon>
        <taxon>Gnathifera</taxon>
        <taxon>Rotifera</taxon>
        <taxon>Eurotatoria</taxon>
        <taxon>Monogononta</taxon>
        <taxon>Pseudotrocha</taxon>
        <taxon>Ploima</taxon>
        <taxon>Brachionidae</taxon>
        <taxon>Brachionus</taxon>
    </lineage>
</organism>
<feature type="domain" description="Peptidase M13 N-terminal" evidence="10">
    <location>
        <begin position="193"/>
        <end position="380"/>
    </location>
</feature>
<evidence type="ECO:0000313" key="11">
    <source>
        <dbReference type="EMBL" id="CAF0971893.1"/>
    </source>
</evidence>
<dbReference type="GO" id="GO:0005886">
    <property type="term" value="C:plasma membrane"/>
    <property type="evidence" value="ECO:0007669"/>
    <property type="project" value="TreeGrafter"/>
</dbReference>
<keyword evidence="7" id="KW-0175">Coiled coil</keyword>
<dbReference type="InterPro" id="IPR024079">
    <property type="entry name" value="MetalloPept_cat_dom_sf"/>
</dbReference>
<dbReference type="Gene3D" id="1.10.1380.10">
    <property type="entry name" value="Neutral endopeptidase , domain2"/>
    <property type="match status" value="1"/>
</dbReference>
<evidence type="ECO:0000259" key="9">
    <source>
        <dbReference type="Pfam" id="PF01431"/>
    </source>
</evidence>
<keyword evidence="6" id="KW-0482">Metalloprotease</keyword>
<feature type="domain" description="Peptidase M13 C-terminal" evidence="9">
    <location>
        <begin position="439"/>
        <end position="649"/>
    </location>
</feature>
<accession>A0A814EJ93</accession>
<feature type="chain" id="PRO_5032840705" evidence="8">
    <location>
        <begin position="19"/>
        <end position="650"/>
    </location>
</feature>
<dbReference type="Pfam" id="PF01431">
    <property type="entry name" value="Peptidase_M13"/>
    <property type="match status" value="1"/>
</dbReference>
<keyword evidence="5" id="KW-0862">Zinc</keyword>
<comment type="cofactor">
    <cofactor evidence="1">
        <name>Zn(2+)</name>
        <dbReference type="ChEBI" id="CHEBI:29105"/>
    </cofactor>
</comment>
<dbReference type="InterPro" id="IPR000718">
    <property type="entry name" value="Peptidase_M13"/>
</dbReference>
<dbReference type="InterPro" id="IPR018497">
    <property type="entry name" value="Peptidase_M13_C"/>
</dbReference>
<protein>
    <submittedName>
        <fullName evidence="11">Uncharacterized protein</fullName>
    </submittedName>
</protein>
<evidence type="ECO:0000313" key="12">
    <source>
        <dbReference type="Proteomes" id="UP000663879"/>
    </source>
</evidence>
<feature type="signal peptide" evidence="8">
    <location>
        <begin position="1"/>
        <end position="18"/>
    </location>
</feature>
<reference evidence="11" key="1">
    <citation type="submission" date="2021-02" db="EMBL/GenBank/DDBJ databases">
        <authorList>
            <person name="Nowell W R."/>
        </authorList>
    </citation>
    <scope>NUCLEOTIDE SEQUENCE</scope>
    <source>
        <strain evidence="11">Ploen Becks lab</strain>
    </source>
</reference>
<evidence type="ECO:0000259" key="10">
    <source>
        <dbReference type="Pfam" id="PF05649"/>
    </source>
</evidence>
<name>A0A814EJ93_9BILA</name>
<keyword evidence="8" id="KW-0732">Signal</keyword>
<dbReference type="InterPro" id="IPR042089">
    <property type="entry name" value="Peptidase_M13_dom_2"/>
</dbReference>
<evidence type="ECO:0000256" key="2">
    <source>
        <dbReference type="ARBA" id="ARBA00022670"/>
    </source>
</evidence>
<dbReference type="SUPFAM" id="SSF55486">
    <property type="entry name" value="Metalloproteases ('zincins'), catalytic domain"/>
    <property type="match status" value="1"/>
</dbReference>
<evidence type="ECO:0000256" key="3">
    <source>
        <dbReference type="ARBA" id="ARBA00022723"/>
    </source>
</evidence>
<dbReference type="Pfam" id="PF05649">
    <property type="entry name" value="Peptidase_M13_N"/>
    <property type="match status" value="1"/>
</dbReference>
<dbReference type="GO" id="GO:0046872">
    <property type="term" value="F:metal ion binding"/>
    <property type="evidence" value="ECO:0007669"/>
    <property type="project" value="UniProtKB-KW"/>
</dbReference>
<dbReference type="Proteomes" id="UP000663879">
    <property type="component" value="Unassembled WGS sequence"/>
</dbReference>
<dbReference type="EMBL" id="CAJNOC010003193">
    <property type="protein sequence ID" value="CAF0971893.1"/>
    <property type="molecule type" value="Genomic_DNA"/>
</dbReference>
<dbReference type="InterPro" id="IPR008753">
    <property type="entry name" value="Peptidase_M13_N"/>
</dbReference>
<dbReference type="PANTHER" id="PTHR11733">
    <property type="entry name" value="ZINC METALLOPROTEASE FAMILY M13 NEPRILYSIN-RELATED"/>
    <property type="match status" value="1"/>
</dbReference>
<keyword evidence="2" id="KW-0645">Protease</keyword>
<dbReference type="PRINTS" id="PR00786">
    <property type="entry name" value="NEPRILYSIN"/>
</dbReference>
<feature type="coiled-coil region" evidence="7">
    <location>
        <begin position="146"/>
        <end position="177"/>
    </location>
</feature>
<gene>
    <name evidence="11" type="ORF">OXX778_LOCUS14961</name>
</gene>
<dbReference type="PANTHER" id="PTHR11733:SF133">
    <property type="entry name" value="PHOSPHATE-REGULATING NEUTRAL ENDOPEPTIDASE PHEX"/>
    <property type="match status" value="1"/>
</dbReference>
<dbReference type="PROSITE" id="PS51885">
    <property type="entry name" value="NEPRILYSIN"/>
    <property type="match status" value="1"/>
</dbReference>
<dbReference type="GO" id="GO:0016485">
    <property type="term" value="P:protein processing"/>
    <property type="evidence" value="ECO:0007669"/>
    <property type="project" value="TreeGrafter"/>
</dbReference>
<keyword evidence="4" id="KW-0378">Hydrolase</keyword>
<dbReference type="CDD" id="cd08662">
    <property type="entry name" value="M13"/>
    <property type="match status" value="1"/>
</dbReference>
<evidence type="ECO:0000256" key="8">
    <source>
        <dbReference type="SAM" id="SignalP"/>
    </source>
</evidence>
<proteinExistence type="predicted"/>
<dbReference type="GO" id="GO:0004222">
    <property type="term" value="F:metalloendopeptidase activity"/>
    <property type="evidence" value="ECO:0007669"/>
    <property type="project" value="InterPro"/>
</dbReference>
<evidence type="ECO:0000256" key="5">
    <source>
        <dbReference type="ARBA" id="ARBA00022833"/>
    </source>
</evidence>
<keyword evidence="3" id="KW-0479">Metal-binding</keyword>
<feature type="coiled-coil region" evidence="7">
    <location>
        <begin position="327"/>
        <end position="354"/>
    </location>
</feature>
<keyword evidence="12" id="KW-1185">Reference proteome</keyword>
<sequence length="650" mass="75365">MKLIIFLLLILMVWRVEFKPLKRDIPIDDELKDIVKKGFGMNEKGKNVLKELAKLGYFHESITDIVKSIQTMKKEQVEGIENEFDNLNDDQKNAIIDLEDLNDEQKKIFILVKQRDQDLERFLDAIRKAERIKNSDIKMVNNKLNLNIVKENVLEFLKDIRELNEEQKSELKILVNENIISSRILAVNKFLGNLEKFENMFKLLNINKKLKNMILAHNDEIEETILNVITIQKEKFDEIKTNRNNDELVELFLIIKDLSPEKVELVNEMKNLGVFSSNIQVTIDALKNMKRKQIYSGTTSTAPRARTCANAIADRMPYAVGRLYVKNNFKEDAKKDAEEMINNIRDEFKIMLTENSWMDQKSKDAAREKAELIDNKIGYPDYTYNNTFLDDLYKDFIFDEENYLLNSLKTSKNNYQSDLSELRNKRDRKDWITGPAIVNAFYSSTNNQISFPAGILQAPFYDADFPKYLNYGGIGSVIGHEITHGFDDQGRRYDKNGVFIPDGEPGLWTDATINNYKEKAQCIVDQYSNYKAEQVGEYVRGFQTQGENIADNGGVKESFRAYVRWAKKNGPEKILPGLPYTQEQLFFINYAQVWCLKIRDQELRRRIETGVHSPGEFRVRGPTSNMDFFANAFNCKANTGNNPAKKCSVW</sequence>
<dbReference type="Gene3D" id="3.40.390.10">
    <property type="entry name" value="Collagenase (Catalytic Domain)"/>
    <property type="match status" value="1"/>
</dbReference>